<dbReference type="GO" id="GO:0016020">
    <property type="term" value="C:membrane"/>
    <property type="evidence" value="ECO:0007669"/>
    <property type="project" value="UniProtKB-SubCell"/>
</dbReference>
<comment type="subcellular location">
    <subcellularLocation>
        <location evidence="1">Membrane</location>
        <topology evidence="1">Multi-pass membrane protein</topology>
    </subcellularLocation>
</comment>
<name>A0A3S4Y589_9MICC</name>
<evidence type="ECO:0000256" key="3">
    <source>
        <dbReference type="ARBA" id="ARBA00022989"/>
    </source>
</evidence>
<dbReference type="Pfam" id="PF05154">
    <property type="entry name" value="TM2"/>
    <property type="match status" value="1"/>
</dbReference>
<feature type="domain" description="TM2" evidence="7">
    <location>
        <begin position="38"/>
        <end position="89"/>
    </location>
</feature>
<evidence type="ECO:0000259" key="7">
    <source>
        <dbReference type="Pfam" id="PF05154"/>
    </source>
</evidence>
<evidence type="ECO:0000313" key="9">
    <source>
        <dbReference type="Proteomes" id="UP000270988"/>
    </source>
</evidence>
<feature type="region of interest" description="Disordered" evidence="5">
    <location>
        <begin position="1"/>
        <end position="22"/>
    </location>
</feature>
<evidence type="ECO:0000256" key="6">
    <source>
        <dbReference type="SAM" id="Phobius"/>
    </source>
</evidence>
<dbReference type="InterPro" id="IPR050932">
    <property type="entry name" value="TM2D1-3-like"/>
</dbReference>
<organism evidence="8 9">
    <name type="scientific">Rothia dentocariosa</name>
    <dbReference type="NCBI Taxonomy" id="2047"/>
    <lineage>
        <taxon>Bacteria</taxon>
        <taxon>Bacillati</taxon>
        <taxon>Actinomycetota</taxon>
        <taxon>Actinomycetes</taxon>
        <taxon>Micrococcales</taxon>
        <taxon>Micrococcaceae</taxon>
        <taxon>Rothia</taxon>
    </lineage>
</organism>
<reference evidence="8 9" key="1">
    <citation type="submission" date="2018-12" db="EMBL/GenBank/DDBJ databases">
        <authorList>
            <consortium name="Pathogen Informatics"/>
        </authorList>
    </citation>
    <scope>NUCLEOTIDE SEQUENCE [LARGE SCALE GENOMIC DNA]</scope>
    <source>
        <strain evidence="8 9">NCTC10918</strain>
    </source>
</reference>
<evidence type="ECO:0000256" key="1">
    <source>
        <dbReference type="ARBA" id="ARBA00004141"/>
    </source>
</evidence>
<dbReference type="EMBL" id="LR134521">
    <property type="protein sequence ID" value="VEJ30747.1"/>
    <property type="molecule type" value="Genomic_DNA"/>
</dbReference>
<feature type="transmembrane region" description="Helical" evidence="6">
    <location>
        <begin position="43"/>
        <end position="62"/>
    </location>
</feature>
<evidence type="ECO:0000256" key="2">
    <source>
        <dbReference type="ARBA" id="ARBA00022692"/>
    </source>
</evidence>
<dbReference type="Proteomes" id="UP000270988">
    <property type="component" value="Chromosome"/>
</dbReference>
<keyword evidence="4 6" id="KW-0472">Membrane</keyword>
<feature type="compositionally biased region" description="Polar residues" evidence="5">
    <location>
        <begin position="1"/>
        <end position="21"/>
    </location>
</feature>
<accession>A0A3S4Y589</accession>
<gene>
    <name evidence="8" type="ORF">NCTC10918_02036</name>
</gene>
<evidence type="ECO:0000256" key="5">
    <source>
        <dbReference type="SAM" id="MobiDB-lite"/>
    </source>
</evidence>
<feature type="transmembrane region" description="Helical" evidence="6">
    <location>
        <begin position="68"/>
        <end position="100"/>
    </location>
</feature>
<proteinExistence type="predicted"/>
<protein>
    <submittedName>
        <fullName evidence="8">TM2 domain</fullName>
    </submittedName>
</protein>
<dbReference type="AlphaFoldDB" id="A0A3S4Y589"/>
<sequence length="122" mass="13328">MSDNSAFNPASNPAFNGSQPHGQPIQPIAVAPVMMVQQPKSMAVAYLLWFFLGSPGIHKFYLNQTGQGILYLCLFLTGWATVWFLIGIIPLVILGILLIIDIFLIPGRVNHLNGVTPVVVKQ</sequence>
<dbReference type="RefSeq" id="WP_314335464.1">
    <property type="nucleotide sequence ID" value="NZ_CAUQVD010000029.1"/>
</dbReference>
<keyword evidence="2 6" id="KW-0812">Transmembrane</keyword>
<evidence type="ECO:0000256" key="4">
    <source>
        <dbReference type="ARBA" id="ARBA00023136"/>
    </source>
</evidence>
<dbReference type="InterPro" id="IPR007829">
    <property type="entry name" value="TM2"/>
</dbReference>
<dbReference type="STRING" id="762948.HMPREF0733_10918"/>
<dbReference type="PANTHER" id="PTHR21016:SF25">
    <property type="entry name" value="TM2 DOMAIN-CONTAINING PROTEIN DDB_G0277895-RELATED"/>
    <property type="match status" value="1"/>
</dbReference>
<dbReference type="PANTHER" id="PTHR21016">
    <property type="entry name" value="BETA-AMYLOID BINDING PROTEIN-RELATED"/>
    <property type="match status" value="1"/>
</dbReference>
<evidence type="ECO:0000313" key="8">
    <source>
        <dbReference type="EMBL" id="VEJ30747.1"/>
    </source>
</evidence>
<keyword evidence="3 6" id="KW-1133">Transmembrane helix</keyword>